<dbReference type="InterPro" id="IPR001091">
    <property type="entry name" value="RM_Methyltransferase"/>
</dbReference>
<organism evidence="4">
    <name type="scientific">virus sp. ctoYX9</name>
    <dbReference type="NCBI Taxonomy" id="2825822"/>
    <lineage>
        <taxon>Viruses</taxon>
    </lineage>
</organism>
<dbReference type="GO" id="GO:0003677">
    <property type="term" value="F:DNA binding"/>
    <property type="evidence" value="ECO:0007669"/>
    <property type="project" value="InterPro"/>
</dbReference>
<dbReference type="InterPro" id="IPR002941">
    <property type="entry name" value="DNA_methylase_N4/N6"/>
</dbReference>
<evidence type="ECO:0000256" key="1">
    <source>
        <dbReference type="ARBA" id="ARBA00022603"/>
    </source>
</evidence>
<dbReference type="SUPFAM" id="SSF53335">
    <property type="entry name" value="S-adenosyl-L-methionine-dependent methyltransferases"/>
    <property type="match status" value="1"/>
</dbReference>
<dbReference type="GO" id="GO:0008170">
    <property type="term" value="F:N-methyltransferase activity"/>
    <property type="evidence" value="ECO:0007669"/>
    <property type="project" value="InterPro"/>
</dbReference>
<dbReference type="Pfam" id="PF01555">
    <property type="entry name" value="N6_N4_Mtase"/>
    <property type="match status" value="1"/>
</dbReference>
<keyword evidence="2" id="KW-0808">Transferase</keyword>
<accession>A0A8S5RNQ5</accession>
<reference evidence="4" key="1">
    <citation type="journal article" date="2021" name="Proc. Natl. Acad. Sci. U.S.A.">
        <title>A Catalog of Tens of Thousands of Viruses from Human Metagenomes Reveals Hidden Associations with Chronic Diseases.</title>
        <authorList>
            <person name="Tisza M.J."/>
            <person name="Buck C.B."/>
        </authorList>
    </citation>
    <scope>NUCLEOTIDE SEQUENCE</scope>
    <source>
        <strain evidence="4">CtoYX9</strain>
    </source>
</reference>
<keyword evidence="1 4" id="KW-0489">Methyltransferase</keyword>
<dbReference type="PRINTS" id="PR00508">
    <property type="entry name" value="S21N4MTFRASE"/>
</dbReference>
<dbReference type="GO" id="GO:0032259">
    <property type="term" value="P:methylation"/>
    <property type="evidence" value="ECO:0007669"/>
    <property type="project" value="UniProtKB-KW"/>
</dbReference>
<dbReference type="EMBL" id="BK059131">
    <property type="protein sequence ID" value="DAE32959.1"/>
    <property type="molecule type" value="Genomic_DNA"/>
</dbReference>
<proteinExistence type="predicted"/>
<protein>
    <submittedName>
        <fullName evidence="4">Adenine-specific methyltransferase</fullName>
    </submittedName>
</protein>
<sequence length="222" mass="25373">MDVFDNITLIHGDCMEYLRSLPDNAFDLAVVDPPTAQKYARGKNGFGVNNNRPTLSDVAWDNAIPSQEYFDELRRVSRNQIIWCGVYYTHLLPQSKCWLVWDKIGSMNSGSPFADCELAWTSFNKVVRKFTLRQHGFISDSRDGKRIHPTQKPTELYRWLLENYADKGDKILDTHLGSGSSAIAAYDLGFEFVGIEIDDTYYKGAVDRLKRHIEDKQPTLAI</sequence>
<dbReference type="InterPro" id="IPR029063">
    <property type="entry name" value="SAM-dependent_MTases_sf"/>
</dbReference>
<evidence type="ECO:0000313" key="4">
    <source>
        <dbReference type="EMBL" id="DAE32959.1"/>
    </source>
</evidence>
<name>A0A8S5RNQ5_9VIRU</name>
<feature type="domain" description="DNA methylase N-4/N-6" evidence="3">
    <location>
        <begin position="139"/>
        <end position="205"/>
    </location>
</feature>
<evidence type="ECO:0000259" key="3">
    <source>
        <dbReference type="Pfam" id="PF01555"/>
    </source>
</evidence>
<evidence type="ECO:0000256" key="2">
    <source>
        <dbReference type="ARBA" id="ARBA00022679"/>
    </source>
</evidence>
<dbReference type="Gene3D" id="3.40.50.150">
    <property type="entry name" value="Vaccinia Virus protein VP39"/>
    <property type="match status" value="1"/>
</dbReference>